<gene>
    <name evidence="8" type="ORF">OCV63_11130</name>
</gene>
<evidence type="ECO:0000256" key="4">
    <source>
        <dbReference type="ARBA" id="ARBA00022989"/>
    </source>
</evidence>
<comment type="subcellular location">
    <subcellularLocation>
        <location evidence="1">Cell membrane</location>
        <topology evidence="1">Multi-pass membrane protein</topology>
    </subcellularLocation>
</comment>
<sequence>MDYRTYRFSRREYLRYGLETVGITGVVAFCFYNSLIALALWPVVAFWYLREKKGVLLAKRKAALKGQFKDAVQAIAAALAAGYSVENAVREAGKDLRLLYEERTDMVQELAAMERRMDSNQTLEAAVQDFAERSGLPEAETFAEIFAVGKRSGGDLIGILEDTARTIAQTVETERAIDAALASRRYEQKIMNLIPFVIVMYLRMGCPGFMEPVYGNVVGVCVMTGCLGLYLAAWYLGKRMLEIEV</sequence>
<keyword evidence="9" id="KW-1185">Reference proteome</keyword>
<organism evidence="8 9">
    <name type="scientific">Laedolimicola ammoniilytica</name>
    <dbReference type="NCBI Taxonomy" id="2981771"/>
    <lineage>
        <taxon>Bacteria</taxon>
        <taxon>Bacillati</taxon>
        <taxon>Bacillota</taxon>
        <taxon>Clostridia</taxon>
        <taxon>Lachnospirales</taxon>
        <taxon>Lachnospiraceae</taxon>
        <taxon>Laedolimicola</taxon>
    </lineage>
</organism>
<feature type="transmembrane region" description="Helical" evidence="6">
    <location>
        <begin position="216"/>
        <end position="236"/>
    </location>
</feature>
<proteinExistence type="predicted"/>
<dbReference type="EMBL" id="JAOQKC010000014">
    <property type="protein sequence ID" value="MCU6697439.1"/>
    <property type="molecule type" value="Genomic_DNA"/>
</dbReference>
<keyword evidence="2" id="KW-1003">Cell membrane</keyword>
<dbReference type="RefSeq" id="WP_158363869.1">
    <property type="nucleotide sequence ID" value="NZ_JAOQKC010000014.1"/>
</dbReference>
<evidence type="ECO:0000256" key="5">
    <source>
        <dbReference type="ARBA" id="ARBA00023136"/>
    </source>
</evidence>
<evidence type="ECO:0000256" key="2">
    <source>
        <dbReference type="ARBA" id="ARBA00022475"/>
    </source>
</evidence>
<feature type="transmembrane region" description="Helical" evidence="6">
    <location>
        <begin position="20"/>
        <end position="49"/>
    </location>
</feature>
<keyword evidence="3 6" id="KW-0812">Transmembrane</keyword>
<keyword evidence="4 6" id="KW-1133">Transmembrane helix</keyword>
<evidence type="ECO:0000259" key="7">
    <source>
        <dbReference type="Pfam" id="PF00482"/>
    </source>
</evidence>
<dbReference type="PANTHER" id="PTHR35007:SF1">
    <property type="entry name" value="PILUS ASSEMBLY PROTEIN"/>
    <property type="match status" value="1"/>
</dbReference>
<dbReference type="Pfam" id="PF00482">
    <property type="entry name" value="T2SSF"/>
    <property type="match status" value="1"/>
</dbReference>
<evidence type="ECO:0000256" key="1">
    <source>
        <dbReference type="ARBA" id="ARBA00004651"/>
    </source>
</evidence>
<keyword evidence="5 6" id="KW-0472">Membrane</keyword>
<evidence type="ECO:0000256" key="3">
    <source>
        <dbReference type="ARBA" id="ARBA00022692"/>
    </source>
</evidence>
<evidence type="ECO:0000256" key="6">
    <source>
        <dbReference type="SAM" id="Phobius"/>
    </source>
</evidence>
<dbReference type="Proteomes" id="UP001652461">
    <property type="component" value="Unassembled WGS sequence"/>
</dbReference>
<protein>
    <submittedName>
        <fullName evidence="8">Type II secretion system F family protein</fullName>
    </submittedName>
</protein>
<comment type="caution">
    <text evidence="8">The sequence shown here is derived from an EMBL/GenBank/DDBJ whole genome shotgun (WGS) entry which is preliminary data.</text>
</comment>
<evidence type="ECO:0000313" key="9">
    <source>
        <dbReference type="Proteomes" id="UP001652461"/>
    </source>
</evidence>
<reference evidence="8 9" key="1">
    <citation type="journal article" date="2021" name="ISME Commun">
        <title>Automated analysis of genomic sequences facilitates high-throughput and comprehensive description of bacteria.</title>
        <authorList>
            <person name="Hitch T.C.A."/>
        </authorList>
    </citation>
    <scope>NUCLEOTIDE SEQUENCE [LARGE SCALE GENOMIC DNA]</scope>
    <source>
        <strain evidence="8 9">Sanger_04</strain>
    </source>
</reference>
<accession>A0ABT2RYM6</accession>
<dbReference type="InterPro" id="IPR018076">
    <property type="entry name" value="T2SS_GspF_dom"/>
</dbReference>
<feature type="domain" description="Type II secretion system protein GspF" evidence="7">
    <location>
        <begin position="73"/>
        <end position="183"/>
    </location>
</feature>
<dbReference type="PANTHER" id="PTHR35007">
    <property type="entry name" value="INTEGRAL MEMBRANE PROTEIN-RELATED"/>
    <property type="match status" value="1"/>
</dbReference>
<name>A0ABT2RYM6_9FIRM</name>
<evidence type="ECO:0000313" key="8">
    <source>
        <dbReference type="EMBL" id="MCU6697439.1"/>
    </source>
</evidence>